<geneLocation type="plasmid" evidence="4">
    <name>pahtjr1</name>
</geneLocation>
<keyword evidence="3" id="KW-0614">Plasmid</keyword>
<dbReference type="Proteomes" id="UP000294395">
    <property type="component" value="Plasmid pahtjr1"/>
</dbReference>
<dbReference type="GO" id="GO:0006270">
    <property type="term" value="P:DNA replication initiation"/>
    <property type="evidence" value="ECO:0007669"/>
    <property type="project" value="InterPro"/>
</dbReference>
<name>A0A4V1AT75_ACIHA</name>
<evidence type="ECO:0000313" key="4">
    <source>
        <dbReference type="Proteomes" id="UP000294395"/>
    </source>
</evidence>
<evidence type="ECO:0000256" key="1">
    <source>
        <dbReference type="ARBA" id="ARBA00038283"/>
    </source>
</evidence>
<feature type="domain" description="Initiator Rep protein WH1" evidence="2">
    <location>
        <begin position="57"/>
        <end position="126"/>
    </location>
</feature>
<evidence type="ECO:0000313" key="3">
    <source>
        <dbReference type="EMBL" id="QBQ18019.1"/>
    </source>
</evidence>
<dbReference type="EMBL" id="CP038010">
    <property type="protein sequence ID" value="QBQ18019.1"/>
    <property type="molecule type" value="Genomic_DNA"/>
</dbReference>
<dbReference type="InterPro" id="IPR036390">
    <property type="entry name" value="WH_DNA-bd_sf"/>
</dbReference>
<dbReference type="Pfam" id="PF01051">
    <property type="entry name" value="Rep3_N"/>
    <property type="match status" value="1"/>
</dbReference>
<dbReference type="Gene3D" id="1.10.10.10">
    <property type="entry name" value="Winged helix-like DNA-binding domain superfamily/Winged helix DNA-binding domain"/>
    <property type="match status" value="2"/>
</dbReference>
<comment type="similarity">
    <text evidence="1">Belongs to the initiator RepB protein family.</text>
</comment>
<reference evidence="3 4" key="1">
    <citation type="submission" date="2019-03" db="EMBL/GenBank/DDBJ databases">
        <title>Complete genome sequence of two outbreak-associated Acinetobacter haemolyticus strains.</title>
        <authorList>
            <person name="Bai L."/>
            <person name="Zhang S.-C."/>
            <person name="Deng Y."/>
            <person name="Song C.-C."/>
            <person name="Kang G.-B."/>
            <person name="Dong Y."/>
            <person name="Wang Y."/>
            <person name="Gao F."/>
            <person name="Huang H."/>
        </authorList>
    </citation>
    <scope>NUCLEOTIDE SEQUENCE [LARGE SCALE GENOMIC DNA]</scope>
    <source>
        <strain evidence="3 4">TJR01</strain>
        <plasmid evidence="4">pahtjr1</plasmid>
    </source>
</reference>
<gene>
    <name evidence="3" type="ORF">AHTJR_16035</name>
</gene>
<sequence length="283" mass="33009">MAREIRSACSDLIKRTVIIETPIGDLETHWLHNVLHFKSETFERLKKQYPDAKNDEEFINALRLHNLLDSLPIVVNSDDNVVARIVFHEDMMPYLSDLKSHFTQYFLSDCKGFSGAYSFRIYQLMMQFKSTGYCNIPLKELRKILSLESLYSNAADLKRRVIDAACTEINEKSPYTVKYELIKKGNKFHSLELKFKKKNAEKEQLRCPDTIDMFEEQKNNFLKLSDAQVDSFGNQLSELSELSYLAREGESYKDLALRLKTMLRDPDQQPQLLPYLKKLGFKP</sequence>
<dbReference type="SUPFAM" id="SSF46785">
    <property type="entry name" value="Winged helix' DNA-binding domain"/>
    <property type="match status" value="2"/>
</dbReference>
<dbReference type="InterPro" id="IPR036388">
    <property type="entry name" value="WH-like_DNA-bd_sf"/>
</dbReference>
<dbReference type="RefSeq" id="WP_119065088.1">
    <property type="nucleotide sequence ID" value="NZ_CP038010.1"/>
</dbReference>
<accession>A0A4V1AT75</accession>
<dbReference type="AlphaFoldDB" id="A0A4V1AT75"/>
<organism evidence="3 4">
    <name type="scientific">Acinetobacter haemolyticus</name>
    <dbReference type="NCBI Taxonomy" id="29430"/>
    <lineage>
        <taxon>Bacteria</taxon>
        <taxon>Pseudomonadati</taxon>
        <taxon>Pseudomonadota</taxon>
        <taxon>Gammaproteobacteria</taxon>
        <taxon>Moraxellales</taxon>
        <taxon>Moraxellaceae</taxon>
        <taxon>Acinetobacter</taxon>
    </lineage>
</organism>
<dbReference type="InterPro" id="IPR000525">
    <property type="entry name" value="Initiator_Rep_WH1"/>
</dbReference>
<dbReference type="Pfam" id="PF21205">
    <property type="entry name" value="Rep3_C"/>
    <property type="match status" value="1"/>
</dbReference>
<evidence type="ECO:0000259" key="2">
    <source>
        <dbReference type="Pfam" id="PF01051"/>
    </source>
</evidence>
<protein>
    <submittedName>
        <fullName evidence="3">RepB family plasmid replication initiator protein</fullName>
    </submittedName>
</protein>
<dbReference type="GO" id="GO:0003887">
    <property type="term" value="F:DNA-directed DNA polymerase activity"/>
    <property type="evidence" value="ECO:0007669"/>
    <property type="project" value="InterPro"/>
</dbReference>
<proteinExistence type="inferred from homology"/>